<dbReference type="SUPFAM" id="SSF49373">
    <property type="entry name" value="Invasin/intimin cell-adhesion fragments"/>
    <property type="match status" value="2"/>
</dbReference>
<feature type="domain" description="Flagellar hook protein FlgE D2" evidence="2">
    <location>
        <begin position="169"/>
        <end position="362"/>
    </location>
</feature>
<feature type="domain" description="BIG2" evidence="1">
    <location>
        <begin position="65"/>
        <end position="102"/>
    </location>
</feature>
<dbReference type="InterPro" id="IPR037925">
    <property type="entry name" value="FlgE/F/G-like"/>
</dbReference>
<dbReference type="Pfam" id="PF07559">
    <property type="entry name" value="FlgE_D2"/>
    <property type="match status" value="1"/>
</dbReference>
<protein>
    <recommendedName>
        <fullName evidence="5">BIG2 domain-containing protein</fullName>
    </recommendedName>
</protein>
<dbReference type="InterPro" id="IPR011491">
    <property type="entry name" value="FlgE_D2"/>
</dbReference>
<sequence length="423" mass="44908">MDKGRLIGCLAPLILINGCGSDNVTNITIIEAQKSPQAPLVFSVESLSYYIDETPETNIVSGGSGAGNIVYTSSDSSIAAVDAETGALNLLDDGTVTITATKAGDDIYSAISASYSLSIDKYNRWYTTEGLFSEDVYTVPLDEGEVQGNYFKPTNPFPLATSEVEIEANLPADNTALDPDDFNPDNTNTFNASTSLTIFDSTGESHVQSMYFIKDAGVAANEWLMVTAIDGEFYDFTNSNGTDPADATFANNGRFNHVGFGQTIPGPGGTSIKNGVWGIRLVFDSSGDYVEVQAADGTSLPTGIAGDVLLPTTTPLTGLTTGADATQTIALKILPNENGHEYDAFSQFASPFQITWLAQNGFALGNVDYSQVSYQSADPDIALVDANTGWLTLVSAGETTITATIAEDEYYAETHVSYRLVVQ</sequence>
<dbReference type="KEGG" id="pmaw:MACH26_28500"/>
<reference evidence="3" key="1">
    <citation type="submission" date="2023-01" db="EMBL/GenBank/DDBJ databases">
        <title>Complete genome sequence of Planctobacterium marinum strain Dej080120_11.</title>
        <authorList>
            <person name="Ueki S."/>
            <person name="Maruyama F."/>
        </authorList>
    </citation>
    <scope>NUCLEOTIDE SEQUENCE</scope>
    <source>
        <strain evidence="3">Dej080120_11</strain>
    </source>
</reference>
<evidence type="ECO:0008006" key="5">
    <source>
        <dbReference type="Google" id="ProtNLM"/>
    </source>
</evidence>
<evidence type="ECO:0000259" key="2">
    <source>
        <dbReference type="Pfam" id="PF07559"/>
    </source>
</evidence>
<dbReference type="SUPFAM" id="SSF117143">
    <property type="entry name" value="Flagellar hook protein flgE"/>
    <property type="match status" value="1"/>
</dbReference>
<dbReference type="InterPro" id="IPR003343">
    <property type="entry name" value="Big_2"/>
</dbReference>
<evidence type="ECO:0000313" key="3">
    <source>
        <dbReference type="EMBL" id="BDX07329.1"/>
    </source>
</evidence>
<evidence type="ECO:0000259" key="1">
    <source>
        <dbReference type="Pfam" id="PF02368"/>
    </source>
</evidence>
<dbReference type="Gene3D" id="2.60.40.1080">
    <property type="match status" value="2"/>
</dbReference>
<dbReference type="InterPro" id="IPR037058">
    <property type="entry name" value="Falgellar_hook_FlgE_sf"/>
</dbReference>
<dbReference type="Proteomes" id="UP001333710">
    <property type="component" value="Chromosome"/>
</dbReference>
<dbReference type="EMBL" id="AP027272">
    <property type="protein sequence ID" value="BDX07329.1"/>
    <property type="molecule type" value="Genomic_DNA"/>
</dbReference>
<name>A0AA48HLB2_9ALTE</name>
<accession>A0AA48HLB2</accession>
<feature type="domain" description="BIG2" evidence="1">
    <location>
        <begin position="368"/>
        <end position="404"/>
    </location>
</feature>
<dbReference type="RefSeq" id="WP_338293314.1">
    <property type="nucleotide sequence ID" value="NZ_AP027272.1"/>
</dbReference>
<dbReference type="AlphaFoldDB" id="A0AA48HLB2"/>
<dbReference type="Pfam" id="PF02368">
    <property type="entry name" value="Big_2"/>
    <property type="match status" value="2"/>
</dbReference>
<dbReference type="InterPro" id="IPR008964">
    <property type="entry name" value="Invasin/intimin_cell_adhesion"/>
</dbReference>
<dbReference type="Gene3D" id="2.60.98.20">
    <property type="entry name" value="Flagellar hook protein FlgE"/>
    <property type="match status" value="1"/>
</dbReference>
<proteinExistence type="predicted"/>
<gene>
    <name evidence="3" type="ORF">MACH26_28500</name>
</gene>
<evidence type="ECO:0000313" key="4">
    <source>
        <dbReference type="Proteomes" id="UP001333710"/>
    </source>
</evidence>
<organism evidence="3 4">
    <name type="scientific">Planctobacterium marinum</name>
    <dbReference type="NCBI Taxonomy" id="1631968"/>
    <lineage>
        <taxon>Bacteria</taxon>
        <taxon>Pseudomonadati</taxon>
        <taxon>Pseudomonadota</taxon>
        <taxon>Gammaproteobacteria</taxon>
        <taxon>Alteromonadales</taxon>
        <taxon>Alteromonadaceae</taxon>
        <taxon>Planctobacterium</taxon>
    </lineage>
</organism>
<keyword evidence="4" id="KW-1185">Reference proteome</keyword>